<feature type="region of interest" description="Disordered" evidence="2">
    <location>
        <begin position="25"/>
        <end position="51"/>
    </location>
</feature>
<evidence type="ECO:0000256" key="1">
    <source>
        <dbReference type="ARBA" id="ARBA00005462"/>
    </source>
</evidence>
<proteinExistence type="inferred from homology"/>
<dbReference type="Proteomes" id="UP000028990">
    <property type="component" value="Unassembled WGS sequence"/>
</dbReference>
<protein>
    <submittedName>
        <fullName evidence="3">Catenin beta-1</fullName>
    </submittedName>
</protein>
<dbReference type="STRING" id="885580.ENSFDAP00000012987"/>
<evidence type="ECO:0000256" key="2">
    <source>
        <dbReference type="SAM" id="MobiDB-lite"/>
    </source>
</evidence>
<reference evidence="3 4" key="1">
    <citation type="submission" date="2013-11" db="EMBL/GenBank/DDBJ databases">
        <title>The Damaraland mole rat (Fukomys damarensis) genome and evolution of African mole rats.</title>
        <authorList>
            <person name="Gladyshev V.N."/>
            <person name="Fang X."/>
        </authorList>
    </citation>
    <scope>NUCLEOTIDE SEQUENCE [LARGE SCALE GENOMIC DNA]</scope>
    <source>
        <tissue evidence="3">Liver</tissue>
    </source>
</reference>
<dbReference type="GO" id="GO:0007155">
    <property type="term" value="P:cell adhesion"/>
    <property type="evidence" value="ECO:0007669"/>
    <property type="project" value="InterPro"/>
</dbReference>
<name>A0A091E1Q3_FUKDA</name>
<dbReference type="Gene3D" id="1.25.10.10">
    <property type="entry name" value="Leucine-rich Repeat Variant"/>
    <property type="match status" value="1"/>
</dbReference>
<feature type="compositionally biased region" description="Polar residues" evidence="2">
    <location>
        <begin position="29"/>
        <end position="51"/>
    </location>
</feature>
<organism evidence="3 4">
    <name type="scientific">Fukomys damarensis</name>
    <name type="common">Damaraland mole rat</name>
    <name type="synonym">Cryptomys damarensis</name>
    <dbReference type="NCBI Taxonomy" id="885580"/>
    <lineage>
        <taxon>Eukaryota</taxon>
        <taxon>Metazoa</taxon>
        <taxon>Chordata</taxon>
        <taxon>Craniata</taxon>
        <taxon>Vertebrata</taxon>
        <taxon>Euteleostomi</taxon>
        <taxon>Mammalia</taxon>
        <taxon>Eutheria</taxon>
        <taxon>Euarchontoglires</taxon>
        <taxon>Glires</taxon>
        <taxon>Rodentia</taxon>
        <taxon>Hystricomorpha</taxon>
        <taxon>Bathyergidae</taxon>
        <taxon>Fukomys</taxon>
    </lineage>
</organism>
<dbReference type="EMBL" id="KN122666">
    <property type="protein sequence ID" value="KFO29011.1"/>
    <property type="molecule type" value="Genomic_DNA"/>
</dbReference>
<gene>
    <name evidence="3" type="ORF">H920_09656</name>
</gene>
<dbReference type="PANTHER" id="PTHR45976">
    <property type="entry name" value="ARMADILLO SEGMENT POLARITY PROTEIN"/>
    <property type="match status" value="1"/>
</dbReference>
<evidence type="ECO:0000313" key="3">
    <source>
        <dbReference type="EMBL" id="KFO29011.1"/>
    </source>
</evidence>
<sequence length="291" mass="32062">MDTAMEPDRKAAVSHWQQQSYLDSGIHSGATTTAPSLSSKGNPEQDMDSSQVLCEQGFSRSFTREQVAIWTGKPSQMPKHMVANLINNQEDRELATRAIPELTKLLNDEDQVVVNRAAVMDLQLSKKDASRHTIMRCPQMVSAIPIVRLCEGRVLFHAGSSCSRARAPGRPASHIQGWDAAAALLPTSEDHKKRLSVEPTNSLCRTEPRAWNETADLQFDIGAQGEARGSRRDDPSYRSLHCTWDALGVDPAMEPEMGGHHPGADYQWMGCRTPGTSHTGCNQLAWFATDL</sequence>
<accession>A0A091E1Q3</accession>
<dbReference type="GO" id="GO:0045296">
    <property type="term" value="F:cadherin binding"/>
    <property type="evidence" value="ECO:0007669"/>
    <property type="project" value="InterPro"/>
</dbReference>
<keyword evidence="4" id="KW-1185">Reference proteome</keyword>
<dbReference type="InterPro" id="IPR013284">
    <property type="entry name" value="Beta-catenin"/>
</dbReference>
<dbReference type="AlphaFoldDB" id="A0A091E1Q3"/>
<comment type="similarity">
    <text evidence="1">Belongs to the beta-catenin family.</text>
</comment>
<evidence type="ECO:0000313" key="4">
    <source>
        <dbReference type="Proteomes" id="UP000028990"/>
    </source>
</evidence>
<dbReference type="InterPro" id="IPR011989">
    <property type="entry name" value="ARM-like"/>
</dbReference>
<dbReference type="PRINTS" id="PR01869">
    <property type="entry name" value="BCATNINFAMLY"/>
</dbReference>